<dbReference type="InterPro" id="IPR043429">
    <property type="entry name" value="ArtM/GltK/GlnP/TcyL/YhdX-like"/>
</dbReference>
<feature type="transmembrane region" description="Helical" evidence="8">
    <location>
        <begin position="152"/>
        <end position="176"/>
    </location>
</feature>
<dbReference type="NCBIfam" id="TIGR01726">
    <property type="entry name" value="HEQRo_perm_3TM"/>
    <property type="match status" value="1"/>
</dbReference>
<feature type="transmembrane region" description="Helical" evidence="8">
    <location>
        <begin position="325"/>
        <end position="346"/>
    </location>
</feature>
<dbReference type="Pfam" id="PF00528">
    <property type="entry name" value="BPD_transp_1"/>
    <property type="match status" value="1"/>
</dbReference>
<keyword evidence="5 8" id="KW-0812">Transmembrane</keyword>
<feature type="domain" description="ABC transmembrane type-1" evidence="9">
    <location>
        <begin position="153"/>
        <end position="347"/>
    </location>
</feature>
<evidence type="ECO:0000256" key="2">
    <source>
        <dbReference type="ARBA" id="ARBA00010072"/>
    </source>
</evidence>
<dbReference type="EMBL" id="QNRK01000002">
    <property type="protein sequence ID" value="RBP17723.1"/>
    <property type="molecule type" value="Genomic_DNA"/>
</dbReference>
<dbReference type="InterPro" id="IPR035906">
    <property type="entry name" value="MetI-like_sf"/>
</dbReference>
<feature type="transmembrane region" description="Helical" evidence="8">
    <location>
        <begin position="29"/>
        <end position="50"/>
    </location>
</feature>
<evidence type="ECO:0000256" key="5">
    <source>
        <dbReference type="ARBA" id="ARBA00022692"/>
    </source>
</evidence>
<dbReference type="OrthoDB" id="9771188at2"/>
<dbReference type="Proteomes" id="UP000253529">
    <property type="component" value="Unassembled WGS sequence"/>
</dbReference>
<dbReference type="RefSeq" id="WP_113887674.1">
    <property type="nucleotide sequence ID" value="NZ_QNRK01000002.1"/>
</dbReference>
<feature type="transmembrane region" description="Helical" evidence="8">
    <location>
        <begin position="93"/>
        <end position="113"/>
    </location>
</feature>
<dbReference type="GO" id="GO:0022857">
    <property type="term" value="F:transmembrane transporter activity"/>
    <property type="evidence" value="ECO:0007669"/>
    <property type="project" value="InterPro"/>
</dbReference>
<feature type="transmembrane region" description="Helical" evidence="8">
    <location>
        <begin position="188"/>
        <end position="211"/>
    </location>
</feature>
<dbReference type="Gene3D" id="1.10.3720.10">
    <property type="entry name" value="MetI-like"/>
    <property type="match status" value="1"/>
</dbReference>
<reference evidence="10 11" key="1">
    <citation type="submission" date="2018-06" db="EMBL/GenBank/DDBJ databases">
        <title>Genomic Encyclopedia of Type Strains, Phase IV (KMG-IV): sequencing the most valuable type-strain genomes for metagenomic binning, comparative biology and taxonomic classification.</title>
        <authorList>
            <person name="Goeker M."/>
        </authorList>
    </citation>
    <scope>NUCLEOTIDE SEQUENCE [LARGE SCALE GENOMIC DNA]</scope>
    <source>
        <strain evidence="10 11">DSM 24875</strain>
    </source>
</reference>
<keyword evidence="4" id="KW-1003">Cell membrane</keyword>
<evidence type="ECO:0000259" key="9">
    <source>
        <dbReference type="PROSITE" id="PS50928"/>
    </source>
</evidence>
<dbReference type="CDD" id="cd06261">
    <property type="entry name" value="TM_PBP2"/>
    <property type="match status" value="1"/>
</dbReference>
<dbReference type="AlphaFoldDB" id="A0A366FSR9"/>
<keyword evidence="11" id="KW-1185">Reference proteome</keyword>
<dbReference type="PANTHER" id="PTHR30614">
    <property type="entry name" value="MEMBRANE COMPONENT OF AMINO ACID ABC TRANSPORTER"/>
    <property type="match status" value="1"/>
</dbReference>
<dbReference type="InterPro" id="IPR000515">
    <property type="entry name" value="MetI-like"/>
</dbReference>
<evidence type="ECO:0000256" key="4">
    <source>
        <dbReference type="ARBA" id="ARBA00022475"/>
    </source>
</evidence>
<evidence type="ECO:0000313" key="11">
    <source>
        <dbReference type="Proteomes" id="UP000253529"/>
    </source>
</evidence>
<evidence type="ECO:0000256" key="1">
    <source>
        <dbReference type="ARBA" id="ARBA00004429"/>
    </source>
</evidence>
<comment type="caution">
    <text evidence="10">The sequence shown here is derived from an EMBL/GenBank/DDBJ whole genome shotgun (WGS) entry which is preliminary data.</text>
</comment>
<feature type="transmembrane region" description="Helical" evidence="8">
    <location>
        <begin position="284"/>
        <end position="305"/>
    </location>
</feature>
<dbReference type="PANTHER" id="PTHR30614:SF41">
    <property type="entry name" value="INNER MEMBRANE AMINO-ACID ABC TRANSPORTER PERMEASE PROTEIN YHDY"/>
    <property type="match status" value="1"/>
</dbReference>
<feature type="transmembrane region" description="Helical" evidence="8">
    <location>
        <begin position="223"/>
        <end position="243"/>
    </location>
</feature>
<comment type="subcellular location">
    <subcellularLocation>
        <location evidence="1">Cell inner membrane</location>
        <topology evidence="1">Multi-pass membrane protein</topology>
    </subcellularLocation>
    <subcellularLocation>
        <location evidence="8">Cell membrane</location>
        <topology evidence="8">Multi-pass membrane protein</topology>
    </subcellularLocation>
</comment>
<evidence type="ECO:0000313" key="10">
    <source>
        <dbReference type="EMBL" id="RBP17723.1"/>
    </source>
</evidence>
<organism evidence="10 11">
    <name type="scientific">Roseiarcus fermentans</name>
    <dbReference type="NCBI Taxonomy" id="1473586"/>
    <lineage>
        <taxon>Bacteria</taxon>
        <taxon>Pseudomonadati</taxon>
        <taxon>Pseudomonadota</taxon>
        <taxon>Alphaproteobacteria</taxon>
        <taxon>Hyphomicrobiales</taxon>
        <taxon>Roseiarcaceae</taxon>
        <taxon>Roseiarcus</taxon>
    </lineage>
</organism>
<dbReference type="InterPro" id="IPR010065">
    <property type="entry name" value="AA_ABC_transptr_permease_3TM"/>
</dbReference>
<proteinExistence type="inferred from homology"/>
<keyword evidence="3 8" id="KW-0813">Transport</keyword>
<keyword evidence="6 8" id="KW-1133">Transmembrane helix</keyword>
<dbReference type="PROSITE" id="PS50928">
    <property type="entry name" value="ABC_TM1"/>
    <property type="match status" value="1"/>
</dbReference>
<evidence type="ECO:0000256" key="7">
    <source>
        <dbReference type="ARBA" id="ARBA00023136"/>
    </source>
</evidence>
<dbReference type="GO" id="GO:0006865">
    <property type="term" value="P:amino acid transport"/>
    <property type="evidence" value="ECO:0007669"/>
    <property type="project" value="TreeGrafter"/>
</dbReference>
<evidence type="ECO:0000256" key="3">
    <source>
        <dbReference type="ARBA" id="ARBA00022448"/>
    </source>
</evidence>
<evidence type="ECO:0000256" key="6">
    <source>
        <dbReference type="ARBA" id="ARBA00022989"/>
    </source>
</evidence>
<evidence type="ECO:0000256" key="8">
    <source>
        <dbReference type="RuleBase" id="RU363032"/>
    </source>
</evidence>
<name>A0A366FSR9_9HYPH</name>
<accession>A0A366FSR9</accession>
<gene>
    <name evidence="10" type="ORF">DFR50_102215</name>
</gene>
<protein>
    <submittedName>
        <fullName evidence="10">Amino acid ABC transporter membrane protein 2 (PAAT family)</fullName>
    </submittedName>
</protein>
<sequence>MTILLEGAPTAPPKAEGWRRTAAGLVSSPVNAAVTVVVACLIAAAFWVFFRWAVLDAAWLGGAEACRVHAGACWPFVRANAQLMTFGVYPQDLLWRPAASLALMAALIAASMIPRLWSLGLALAWGAVPALVCVLLSGAFGGRPVSTNEWGGLPLTLLVWMIAYAGAFVIAIPLALARRSNMGGLRTAAIVVIELVRGVPMLVALYVSRFIVPMTAPGLEINLFVSVETALILFVASYLAEIVRAGLQALPRGQTEAAAALGLSYWRTVQLVLMPQALRAVIPALVNLGIGVLLSTPLVAVIGMTDFLSAVREAASHEQDWPGCFTTAYFVAGLVFFSICFVASRYSRWLERRLRAAGRG</sequence>
<comment type="similarity">
    <text evidence="2">Belongs to the binding-protein-dependent transport system permease family. HisMQ subfamily.</text>
</comment>
<dbReference type="SUPFAM" id="SSF161098">
    <property type="entry name" value="MetI-like"/>
    <property type="match status" value="1"/>
</dbReference>
<dbReference type="GO" id="GO:0043190">
    <property type="term" value="C:ATP-binding cassette (ABC) transporter complex"/>
    <property type="evidence" value="ECO:0007669"/>
    <property type="project" value="InterPro"/>
</dbReference>
<keyword evidence="7 8" id="KW-0472">Membrane</keyword>
<feature type="transmembrane region" description="Helical" evidence="8">
    <location>
        <begin position="120"/>
        <end position="140"/>
    </location>
</feature>